<dbReference type="InterPro" id="IPR023813">
    <property type="entry name" value="HsmA-like"/>
</dbReference>
<evidence type="ECO:0000313" key="3">
    <source>
        <dbReference type="Proteomes" id="UP000886632"/>
    </source>
</evidence>
<accession>A0A9D7T7A0</accession>
<sequence>MLITAIVLITLALVFYTTGVWAEKLGGRLKRWHAGAFLAGLAFDASGTAVMVSIAESGGARQGGTAGGLTAVMAWTGGLALVLMAIHAVWAIVVLVRGRESELANFHKLSLWVWLIWLVPYMTGMLSAML</sequence>
<evidence type="ECO:0000256" key="1">
    <source>
        <dbReference type="SAM" id="Phobius"/>
    </source>
</evidence>
<dbReference type="Proteomes" id="UP000886632">
    <property type="component" value="Unassembled WGS sequence"/>
</dbReference>
<comment type="caution">
    <text evidence="2">The sequence shown here is derived from an EMBL/GenBank/DDBJ whole genome shotgun (WGS) entry which is preliminary data.</text>
</comment>
<gene>
    <name evidence="2" type="ORF">IPP00_02390</name>
</gene>
<keyword evidence="1" id="KW-0472">Membrane</keyword>
<evidence type="ECO:0000313" key="2">
    <source>
        <dbReference type="EMBL" id="MBL0002876.1"/>
    </source>
</evidence>
<name>A0A9D7T7A0_9MICO</name>
<feature type="transmembrane region" description="Helical" evidence="1">
    <location>
        <begin position="111"/>
        <end position="129"/>
    </location>
</feature>
<keyword evidence="1" id="KW-0812">Transmembrane</keyword>
<dbReference type="AlphaFoldDB" id="A0A9D7T7A0"/>
<reference evidence="2" key="1">
    <citation type="submission" date="2020-10" db="EMBL/GenBank/DDBJ databases">
        <title>Connecting structure to function with the recovery of over 1000 high-quality activated sludge metagenome-assembled genomes encoding full-length rRNA genes using long-read sequencing.</title>
        <authorList>
            <person name="Singleton C.M."/>
            <person name="Petriglieri F."/>
            <person name="Kristensen J.M."/>
            <person name="Kirkegaard R.H."/>
            <person name="Michaelsen T.Y."/>
            <person name="Andersen M.H."/>
            <person name="Karst S.M."/>
            <person name="Dueholm M.S."/>
            <person name="Nielsen P.H."/>
            <person name="Albertsen M."/>
        </authorList>
    </citation>
    <scope>NUCLEOTIDE SEQUENCE</scope>
    <source>
        <strain evidence="2">Ribe_18-Q3-R11-54_MAXAC.001</strain>
    </source>
</reference>
<feature type="transmembrane region" description="Helical" evidence="1">
    <location>
        <begin position="32"/>
        <end position="54"/>
    </location>
</feature>
<keyword evidence="1" id="KW-1133">Transmembrane helix</keyword>
<protein>
    <submittedName>
        <fullName evidence="2">TIGR03987 family protein</fullName>
    </submittedName>
</protein>
<dbReference type="EMBL" id="JADKGK010000005">
    <property type="protein sequence ID" value="MBL0002876.1"/>
    <property type="molecule type" value="Genomic_DNA"/>
</dbReference>
<proteinExistence type="predicted"/>
<feature type="transmembrane region" description="Helical" evidence="1">
    <location>
        <begin position="66"/>
        <end position="91"/>
    </location>
</feature>
<organism evidence="2 3">
    <name type="scientific">Candidatus Phosphoribacter hodrii</name>
    <dbReference type="NCBI Taxonomy" id="2953743"/>
    <lineage>
        <taxon>Bacteria</taxon>
        <taxon>Bacillati</taxon>
        <taxon>Actinomycetota</taxon>
        <taxon>Actinomycetes</taxon>
        <taxon>Micrococcales</taxon>
        <taxon>Dermatophilaceae</taxon>
        <taxon>Candidatus Phosphoribacter</taxon>
    </lineage>
</organism>
<dbReference type="NCBIfam" id="TIGR03987">
    <property type="entry name" value="HsmA family protein"/>
    <property type="match status" value="1"/>
</dbReference>